<evidence type="ECO:0000313" key="4">
    <source>
        <dbReference type="EMBL" id="KAK5937890.1"/>
    </source>
</evidence>
<dbReference type="Pfam" id="PF25534">
    <property type="entry name" value="DUF7918"/>
    <property type="match status" value="1"/>
</dbReference>
<gene>
    <name evidence="4" type="ORF">PMZ80_010019</name>
</gene>
<protein>
    <recommendedName>
        <fullName evidence="3">DUF7918 domain-containing protein</fullName>
    </recommendedName>
</protein>
<organism evidence="4 5">
    <name type="scientific">Knufia obscura</name>
    <dbReference type="NCBI Taxonomy" id="1635080"/>
    <lineage>
        <taxon>Eukaryota</taxon>
        <taxon>Fungi</taxon>
        <taxon>Dikarya</taxon>
        <taxon>Ascomycota</taxon>
        <taxon>Pezizomycotina</taxon>
        <taxon>Eurotiomycetes</taxon>
        <taxon>Chaetothyriomycetidae</taxon>
        <taxon>Chaetothyriales</taxon>
        <taxon>Trichomeriaceae</taxon>
        <taxon>Knufia</taxon>
    </lineage>
</organism>
<dbReference type="Proteomes" id="UP001334248">
    <property type="component" value="Unassembled WGS sequence"/>
</dbReference>
<dbReference type="InterPro" id="IPR057678">
    <property type="entry name" value="DUF7918"/>
</dbReference>
<keyword evidence="1" id="KW-0175">Coiled coil</keyword>
<dbReference type="RefSeq" id="XP_064725980.1">
    <property type="nucleotide sequence ID" value="XM_064878412.1"/>
</dbReference>
<evidence type="ECO:0000256" key="2">
    <source>
        <dbReference type="SAM" id="MobiDB-lite"/>
    </source>
</evidence>
<sequence>MPKVDTITVSIVAKGTSLPEYDPHDAKENEVDGQTIRYIEGVEGTVFSLKIALSRATRWRTGYKAAYLYIDGKYVDAWRISQEKTGGRHQDWQIDLHDVRVLEGGSWFKRPFMFKHLQTTDETRKLEDLKKIAQGLGCITVELFDVTRGEIVATDGYSVAESGAVPEKALKGQPINVSAGFGPKTPSSQGREAISSKTAAGQERDINTLNPEEMRQLLAQVQEQRRQTADQLARVKQEAVKVKEELTPRAGSLKRRSVTVDDDDGDDECMIVEVKKRKVVKQEVDVLDLT</sequence>
<feature type="coiled-coil region" evidence="1">
    <location>
        <begin position="218"/>
        <end position="245"/>
    </location>
</feature>
<feature type="domain" description="DUF7918" evidence="3">
    <location>
        <begin position="7"/>
        <end position="205"/>
    </location>
</feature>
<keyword evidence="5" id="KW-1185">Reference proteome</keyword>
<dbReference type="PANTHER" id="PTHR36223:SF1">
    <property type="entry name" value="TRANSCRIPTION ELONGATION FACTOR EAF N-TERMINAL DOMAIN-CONTAINING PROTEIN"/>
    <property type="match status" value="1"/>
</dbReference>
<feature type="compositionally biased region" description="Polar residues" evidence="2">
    <location>
        <begin position="185"/>
        <end position="199"/>
    </location>
</feature>
<dbReference type="GeneID" id="90003468"/>
<dbReference type="PANTHER" id="PTHR36223">
    <property type="entry name" value="BETA-LACTAMASE-TYPE TRANSPEPTIDASE FOLD DOMAIN CONTAINING PROTEIN"/>
    <property type="match status" value="1"/>
</dbReference>
<evidence type="ECO:0000259" key="3">
    <source>
        <dbReference type="Pfam" id="PF25534"/>
    </source>
</evidence>
<proteinExistence type="predicted"/>
<accession>A0ABR0RBB7</accession>
<reference evidence="4 5" key="1">
    <citation type="journal article" date="2023" name="Res Sq">
        <title>Genomic and morphological characterization of Knufia obscura isolated from the Mars 2020 spacecraft assembly facility.</title>
        <authorList>
            <person name="Chander A.M."/>
            <person name="Teixeira M.M."/>
            <person name="Singh N.K."/>
            <person name="Williams M.P."/>
            <person name="Parker C.W."/>
            <person name="Leo P."/>
            <person name="Stajich J.E."/>
            <person name="Torok T."/>
            <person name="Tighe S."/>
            <person name="Mason C.E."/>
            <person name="Venkateswaran K."/>
        </authorList>
    </citation>
    <scope>NUCLEOTIDE SEQUENCE [LARGE SCALE GENOMIC DNA]</scope>
    <source>
        <strain evidence="4 5">CCFEE 5817</strain>
    </source>
</reference>
<dbReference type="EMBL" id="JAVHJV010000015">
    <property type="protein sequence ID" value="KAK5937890.1"/>
    <property type="molecule type" value="Genomic_DNA"/>
</dbReference>
<feature type="region of interest" description="Disordered" evidence="2">
    <location>
        <begin position="179"/>
        <end position="204"/>
    </location>
</feature>
<name>A0ABR0RBB7_9EURO</name>
<comment type="caution">
    <text evidence="4">The sequence shown here is derived from an EMBL/GenBank/DDBJ whole genome shotgun (WGS) entry which is preliminary data.</text>
</comment>
<evidence type="ECO:0000256" key="1">
    <source>
        <dbReference type="SAM" id="Coils"/>
    </source>
</evidence>
<evidence type="ECO:0000313" key="5">
    <source>
        <dbReference type="Proteomes" id="UP001334248"/>
    </source>
</evidence>